<evidence type="ECO:0000256" key="5">
    <source>
        <dbReference type="ARBA" id="ARBA00022723"/>
    </source>
</evidence>
<feature type="binding site" evidence="11">
    <location>
        <position position="203"/>
    </location>
    <ligand>
        <name>Zn(2+)</name>
        <dbReference type="ChEBI" id="CHEBI:29105"/>
    </ligand>
</feature>
<dbReference type="PANTHER" id="PTHR38461">
    <property type="entry name" value="4-DEOXY-L-THREO-5-HEXOSULOSE-URONATE KETOL-ISOMERASE"/>
    <property type="match status" value="1"/>
</dbReference>
<proteinExistence type="inferred from homology"/>
<dbReference type="GO" id="GO:0042840">
    <property type="term" value="P:D-glucuronate catabolic process"/>
    <property type="evidence" value="ECO:0007669"/>
    <property type="project" value="TreeGrafter"/>
</dbReference>
<dbReference type="RefSeq" id="WP_132455216.1">
    <property type="nucleotide sequence ID" value="NZ_JAWIZJ010000004.1"/>
</dbReference>
<dbReference type="OrthoDB" id="9770644at2"/>
<organism evidence="12 13">
    <name type="scientific">Samsonia erythrinae</name>
    <dbReference type="NCBI Taxonomy" id="160434"/>
    <lineage>
        <taxon>Bacteria</taxon>
        <taxon>Pseudomonadati</taxon>
        <taxon>Pseudomonadota</taxon>
        <taxon>Gammaproteobacteria</taxon>
        <taxon>Enterobacterales</taxon>
        <taxon>Pectobacteriaceae</taxon>
        <taxon>Samsonia</taxon>
    </lineage>
</organism>
<dbReference type="PANTHER" id="PTHR38461:SF1">
    <property type="entry name" value="4-DEOXY-L-THREO-5-HEXOSULOSE-URONATE KETOL-ISOMERASE"/>
    <property type="match status" value="1"/>
</dbReference>
<keyword evidence="7 11" id="KW-0413">Isomerase</keyword>
<dbReference type="InterPro" id="IPR011051">
    <property type="entry name" value="RmlC_Cupin_sf"/>
</dbReference>
<comment type="cofactor">
    <cofactor evidence="11">
        <name>Zn(2+)</name>
        <dbReference type="ChEBI" id="CHEBI:29105"/>
    </cofactor>
    <text evidence="11">Binds 1 zinc ion per subunit.</text>
</comment>
<evidence type="ECO:0000256" key="8">
    <source>
        <dbReference type="ARBA" id="ARBA00072092"/>
    </source>
</evidence>
<comment type="catalytic activity">
    <reaction evidence="1 11">
        <text>5-dehydro-4-deoxy-D-glucuronate = 3-deoxy-D-glycero-2,5-hexodiulosonate</text>
        <dbReference type="Rhea" id="RHEA:23896"/>
        <dbReference type="ChEBI" id="CHEBI:17117"/>
        <dbReference type="ChEBI" id="CHEBI:29071"/>
        <dbReference type="EC" id="5.3.1.17"/>
    </reaction>
</comment>
<dbReference type="CDD" id="cd20491">
    <property type="entry name" value="cupin_KduI_C"/>
    <property type="match status" value="1"/>
</dbReference>
<sequence>MQVRQSIHSDHAKQLDTAALRREFLIEQIFSADTYTMTYSHIDRIIIGGIMPVHSAVAIGSEVGKQLGVSYFLERRELGAINIGGPGVVTVDGKRYDVGNEEAIYVGMGAKDVQFTSVDAAHPAKFYYNSAPAHTTYPTRRITQADASPQTVGEDATCNRRTINKYIVPDVLPTCQLTMGLTKLAEGSLWNTMPCHTHERRMEVYFYFDMDDETAVFHMMGQPQETRHIVVKNEQVVISPSWSIHSGVGTKRYTFIWGMVGENQIFGDMDHVKVSELR</sequence>
<feature type="binding site" evidence="11">
    <location>
        <position position="245"/>
    </location>
    <ligand>
        <name>Zn(2+)</name>
        <dbReference type="ChEBI" id="CHEBI:29105"/>
    </ligand>
</feature>
<dbReference type="CDD" id="cd20294">
    <property type="entry name" value="cupin_KduI_N"/>
    <property type="match status" value="1"/>
</dbReference>
<comment type="pathway">
    <text evidence="2 11">Glycan metabolism; pectin degradation; 2-dehydro-3-deoxy-D-gluconate from pectin: step 4/5.</text>
</comment>
<evidence type="ECO:0000256" key="3">
    <source>
        <dbReference type="ARBA" id="ARBA00008086"/>
    </source>
</evidence>
<accession>A0A4R3VJN3</accession>
<evidence type="ECO:0000256" key="10">
    <source>
        <dbReference type="ARBA" id="ARBA00079634"/>
    </source>
</evidence>
<dbReference type="Proteomes" id="UP000295433">
    <property type="component" value="Unassembled WGS sequence"/>
</dbReference>
<feature type="binding site" evidence="11">
    <location>
        <position position="196"/>
    </location>
    <ligand>
        <name>Zn(2+)</name>
        <dbReference type="ChEBI" id="CHEBI:29105"/>
    </ligand>
</feature>
<evidence type="ECO:0000256" key="7">
    <source>
        <dbReference type="ARBA" id="ARBA00023235"/>
    </source>
</evidence>
<dbReference type="PIRSF" id="PIRSF006625">
    <property type="entry name" value="KduI"/>
    <property type="match status" value="1"/>
</dbReference>
<evidence type="ECO:0000313" key="12">
    <source>
        <dbReference type="EMBL" id="TCV06132.1"/>
    </source>
</evidence>
<gene>
    <name evidence="11" type="primary">kduI</name>
    <name evidence="12" type="ORF">EDC54_10433</name>
</gene>
<dbReference type="InterPro" id="IPR007045">
    <property type="entry name" value="KduI"/>
</dbReference>
<reference evidence="12 13" key="1">
    <citation type="submission" date="2019-03" db="EMBL/GenBank/DDBJ databases">
        <title>Genomic Encyclopedia of Type Strains, Phase IV (KMG-IV): sequencing the most valuable type-strain genomes for metagenomic binning, comparative biology and taxonomic classification.</title>
        <authorList>
            <person name="Goeker M."/>
        </authorList>
    </citation>
    <scope>NUCLEOTIDE SEQUENCE [LARGE SCALE GENOMIC DNA]</scope>
    <source>
        <strain evidence="12 13">DSM 16730</strain>
    </source>
</reference>
<dbReference type="NCBIfam" id="NF002091">
    <property type="entry name" value="PRK00924.1"/>
    <property type="match status" value="1"/>
</dbReference>
<dbReference type="InterPro" id="IPR014710">
    <property type="entry name" value="RmlC-like_jellyroll"/>
</dbReference>
<keyword evidence="13" id="KW-1185">Reference proteome</keyword>
<dbReference type="GO" id="GO:0008270">
    <property type="term" value="F:zinc ion binding"/>
    <property type="evidence" value="ECO:0007669"/>
    <property type="project" value="UniProtKB-UniRule"/>
</dbReference>
<dbReference type="Gene3D" id="2.60.120.520">
    <property type="entry name" value="pectin degrading enzyme 5-keto 4- deoxyuronate isomerase, domain 1"/>
    <property type="match status" value="1"/>
</dbReference>
<keyword evidence="6 11" id="KW-0862">Zinc</keyword>
<comment type="function">
    <text evidence="11">Catalyzes the isomerization of 5-dehydro-4-deoxy-D-glucuronate to 3-deoxy-D-glycero-2,5-hexodiulosonate.</text>
</comment>
<dbReference type="InterPro" id="IPR027449">
    <property type="entry name" value="KduI_N"/>
</dbReference>
<dbReference type="EMBL" id="SMBY01000004">
    <property type="protein sequence ID" value="TCV06132.1"/>
    <property type="molecule type" value="Genomic_DNA"/>
</dbReference>
<name>A0A4R3VJN3_9GAMM</name>
<evidence type="ECO:0000256" key="6">
    <source>
        <dbReference type="ARBA" id="ARBA00022833"/>
    </source>
</evidence>
<dbReference type="UniPathway" id="UPA00545">
    <property type="reaction ID" value="UER00826"/>
</dbReference>
<dbReference type="GO" id="GO:0008697">
    <property type="term" value="F:4-deoxy-L-threo-5-hexosulose-uronate ketol-isomerase activity"/>
    <property type="evidence" value="ECO:0007669"/>
    <property type="project" value="UniProtKB-UniRule"/>
</dbReference>
<keyword evidence="5 11" id="KW-0479">Metal-binding</keyword>
<dbReference type="GO" id="GO:0045490">
    <property type="term" value="P:pectin catabolic process"/>
    <property type="evidence" value="ECO:0007669"/>
    <property type="project" value="UniProtKB-UniRule"/>
</dbReference>
<dbReference type="Gene3D" id="2.60.120.10">
    <property type="entry name" value="Jelly Rolls"/>
    <property type="match status" value="1"/>
</dbReference>
<comment type="similarity">
    <text evidence="3 11">Belongs to the KduI family.</text>
</comment>
<dbReference type="InterPro" id="IPR021120">
    <property type="entry name" value="KduI/IolB_isomerase"/>
</dbReference>
<feature type="binding site" evidence="11">
    <location>
        <position position="198"/>
    </location>
    <ligand>
        <name>Zn(2+)</name>
        <dbReference type="ChEBI" id="CHEBI:29105"/>
    </ligand>
</feature>
<evidence type="ECO:0000256" key="9">
    <source>
        <dbReference type="ARBA" id="ARBA00075757"/>
    </source>
</evidence>
<dbReference type="HAMAP" id="MF_00687">
    <property type="entry name" value="KduI"/>
    <property type="match status" value="1"/>
</dbReference>
<dbReference type="FunFam" id="2.60.120.520:FF:000001">
    <property type="entry name" value="4-deoxy-L-threo-5-hexosulose-uronate ketol-isomerase"/>
    <property type="match status" value="1"/>
</dbReference>
<comment type="caution">
    <text evidence="12">The sequence shown here is derived from an EMBL/GenBank/DDBJ whole genome shotgun (WGS) entry which is preliminary data.</text>
</comment>
<dbReference type="FunFam" id="2.60.120.10:FF:000018">
    <property type="entry name" value="4-deoxy-L-threo-5-hexosulose-uronate ketol-isomerase"/>
    <property type="match status" value="1"/>
</dbReference>
<dbReference type="EC" id="5.3.1.17" evidence="4 11"/>
<protein>
    <recommendedName>
        <fullName evidence="8 11">4-deoxy-L-threo-5-hexosulose-uronate ketol-isomerase</fullName>
        <ecNumber evidence="4 11">5.3.1.17</ecNumber>
    </recommendedName>
    <alternativeName>
        <fullName evidence="10 11">5-keto-4-deoxyuronate isomerase</fullName>
    </alternativeName>
    <alternativeName>
        <fullName evidence="9 11">DKI isomerase</fullName>
    </alternativeName>
</protein>
<evidence type="ECO:0000256" key="4">
    <source>
        <dbReference type="ARBA" id="ARBA00012547"/>
    </source>
</evidence>
<dbReference type="SUPFAM" id="SSF51182">
    <property type="entry name" value="RmlC-like cupins"/>
    <property type="match status" value="1"/>
</dbReference>
<dbReference type="Pfam" id="PF04962">
    <property type="entry name" value="KduI"/>
    <property type="match status" value="1"/>
</dbReference>
<evidence type="ECO:0000256" key="1">
    <source>
        <dbReference type="ARBA" id="ARBA00000552"/>
    </source>
</evidence>
<evidence type="ECO:0000256" key="2">
    <source>
        <dbReference type="ARBA" id="ARBA00005148"/>
    </source>
</evidence>
<dbReference type="AlphaFoldDB" id="A0A4R3VJN3"/>
<dbReference type="GO" id="GO:0019698">
    <property type="term" value="P:D-galacturonate catabolic process"/>
    <property type="evidence" value="ECO:0007669"/>
    <property type="project" value="TreeGrafter"/>
</dbReference>
<evidence type="ECO:0000256" key="11">
    <source>
        <dbReference type="HAMAP-Rule" id="MF_00687"/>
    </source>
</evidence>
<evidence type="ECO:0000313" key="13">
    <source>
        <dbReference type="Proteomes" id="UP000295433"/>
    </source>
</evidence>